<evidence type="ECO:0000256" key="10">
    <source>
        <dbReference type="ARBA" id="ARBA00023033"/>
    </source>
</evidence>
<evidence type="ECO:0000256" key="8">
    <source>
        <dbReference type="ARBA" id="ARBA00023002"/>
    </source>
</evidence>
<reference evidence="14" key="4">
    <citation type="submission" date="2019-03" db="UniProtKB">
        <authorList>
            <consortium name="EnsemblPlants"/>
        </authorList>
    </citation>
    <scope>IDENTIFICATION</scope>
</reference>
<dbReference type="GO" id="GO:0004497">
    <property type="term" value="F:monooxygenase activity"/>
    <property type="evidence" value="ECO:0007669"/>
    <property type="project" value="UniProtKB-KW"/>
</dbReference>
<dbReference type="GO" id="GO:0005506">
    <property type="term" value="F:iron ion binding"/>
    <property type="evidence" value="ECO:0007669"/>
    <property type="project" value="InterPro"/>
</dbReference>
<protein>
    <recommendedName>
        <fullName evidence="16">Cytochrome P450 71D10</fullName>
    </recommendedName>
</protein>
<evidence type="ECO:0008006" key="16">
    <source>
        <dbReference type="Google" id="ProtNLM"/>
    </source>
</evidence>
<dbReference type="InterPro" id="IPR052306">
    <property type="entry name" value="CYP450_71D"/>
</dbReference>
<dbReference type="GO" id="GO:0016020">
    <property type="term" value="C:membrane"/>
    <property type="evidence" value="ECO:0007669"/>
    <property type="project" value="UniProtKB-SubCell"/>
</dbReference>
<dbReference type="EnsemblPlants" id="AET5Gv21065100.4">
    <property type="protein sequence ID" value="AET5Gv21065100.4"/>
    <property type="gene ID" value="AET5Gv21065100"/>
</dbReference>
<proteinExistence type="inferred from homology"/>
<keyword evidence="6 12" id="KW-0479">Metal-binding</keyword>
<dbReference type="Pfam" id="PF00067">
    <property type="entry name" value="p450"/>
    <property type="match status" value="1"/>
</dbReference>
<dbReference type="Gramene" id="AET5Gv21065100.4">
    <property type="protein sequence ID" value="AET5Gv21065100.4"/>
    <property type="gene ID" value="AET5Gv21065100"/>
</dbReference>
<dbReference type="InterPro" id="IPR001128">
    <property type="entry name" value="Cyt_P450"/>
</dbReference>
<dbReference type="PROSITE" id="PS00086">
    <property type="entry name" value="CYTOCHROME_P450"/>
    <property type="match status" value="1"/>
</dbReference>
<sequence length="190" mass="21490">MSELLNNPKVMAKAQQEVQEVLGPERAAITNSGLGALHYLRMVIMETLRLHPAGVIILRGAREDCEILGYAIPKGTKVHINVFTISRDSRYWEDPEAFKPERFENNDIDYKGTHFDFIPFGAGRRQCPGILFGMSTLELTLANLLYHFDWMLPDAAITKPMDMSEKFGLTVSRRSDLLLRAIPRVRSKAA</sequence>
<evidence type="ECO:0000256" key="11">
    <source>
        <dbReference type="ARBA" id="ARBA00023136"/>
    </source>
</evidence>
<dbReference type="PANTHER" id="PTHR47953">
    <property type="entry name" value="OS08G0105600 PROTEIN"/>
    <property type="match status" value="1"/>
</dbReference>
<evidence type="ECO:0000256" key="3">
    <source>
        <dbReference type="ARBA" id="ARBA00010617"/>
    </source>
</evidence>
<dbReference type="InterPro" id="IPR002403">
    <property type="entry name" value="Cyt_P450_E_grp-IV"/>
</dbReference>
<accession>A0A453M6J6</accession>
<comment type="cofactor">
    <cofactor evidence="1 12">
        <name>heme</name>
        <dbReference type="ChEBI" id="CHEBI:30413"/>
    </cofactor>
</comment>
<dbReference type="Proteomes" id="UP000015105">
    <property type="component" value="Chromosome 5D"/>
</dbReference>
<reference evidence="15" key="1">
    <citation type="journal article" date="2014" name="Science">
        <title>Ancient hybridizations among the ancestral genomes of bread wheat.</title>
        <authorList>
            <consortium name="International Wheat Genome Sequencing Consortium,"/>
            <person name="Marcussen T."/>
            <person name="Sandve S.R."/>
            <person name="Heier L."/>
            <person name="Spannagl M."/>
            <person name="Pfeifer M."/>
            <person name="Jakobsen K.S."/>
            <person name="Wulff B.B."/>
            <person name="Steuernagel B."/>
            <person name="Mayer K.F."/>
            <person name="Olsen O.A."/>
        </authorList>
    </citation>
    <scope>NUCLEOTIDE SEQUENCE [LARGE SCALE GENOMIC DNA]</scope>
    <source>
        <strain evidence="15">cv. AL8/78</strain>
    </source>
</reference>
<evidence type="ECO:0000313" key="14">
    <source>
        <dbReference type="EnsemblPlants" id="AET5Gv21065100.4"/>
    </source>
</evidence>
<keyword evidence="11" id="KW-0472">Membrane</keyword>
<reference evidence="14" key="5">
    <citation type="journal article" date="2021" name="G3 (Bethesda)">
        <title>Aegilops tauschii genome assembly Aet v5.0 features greater sequence contiguity and improved annotation.</title>
        <authorList>
            <person name="Wang L."/>
            <person name="Zhu T."/>
            <person name="Rodriguez J.C."/>
            <person name="Deal K.R."/>
            <person name="Dubcovsky J."/>
            <person name="McGuire P.E."/>
            <person name="Lux T."/>
            <person name="Spannagl M."/>
            <person name="Mayer K.F.X."/>
            <person name="Baldrich P."/>
            <person name="Meyers B.C."/>
            <person name="Huo N."/>
            <person name="Gu Y.Q."/>
            <person name="Zhou H."/>
            <person name="Devos K.M."/>
            <person name="Bennetzen J.L."/>
            <person name="Unver T."/>
            <person name="Budak H."/>
            <person name="Gulick P.J."/>
            <person name="Galiba G."/>
            <person name="Kalapos B."/>
            <person name="Nelson D.R."/>
            <person name="Li P."/>
            <person name="You F.M."/>
            <person name="Luo M.C."/>
            <person name="Dvorak J."/>
        </authorList>
    </citation>
    <scope>NUCLEOTIDE SEQUENCE [LARGE SCALE GENOMIC DNA]</scope>
    <source>
        <strain evidence="14">cv. AL8/78</strain>
    </source>
</reference>
<name>A0A453M6J6_AEGTS</name>
<comment type="similarity">
    <text evidence="3 13">Belongs to the cytochrome P450 family.</text>
</comment>
<dbReference type="GO" id="GO:0016705">
    <property type="term" value="F:oxidoreductase activity, acting on paired donors, with incorporation or reduction of molecular oxygen"/>
    <property type="evidence" value="ECO:0007669"/>
    <property type="project" value="InterPro"/>
</dbReference>
<keyword evidence="7" id="KW-1133">Transmembrane helix</keyword>
<keyword evidence="10 13" id="KW-0503">Monooxygenase</keyword>
<dbReference type="InterPro" id="IPR036396">
    <property type="entry name" value="Cyt_P450_sf"/>
</dbReference>
<dbReference type="PRINTS" id="PR00465">
    <property type="entry name" value="EP450IV"/>
</dbReference>
<keyword evidence="9 12" id="KW-0408">Iron</keyword>
<evidence type="ECO:0000256" key="12">
    <source>
        <dbReference type="PIRSR" id="PIRSR602403-1"/>
    </source>
</evidence>
<comment type="subcellular location">
    <subcellularLocation>
        <location evidence="2">Membrane</location>
        <topology evidence="2">Single-pass membrane protein</topology>
    </subcellularLocation>
</comment>
<dbReference type="PANTHER" id="PTHR47953:SF19">
    <property type="entry name" value="OS06G0641600 PROTEIN"/>
    <property type="match status" value="1"/>
</dbReference>
<dbReference type="PRINTS" id="PR00385">
    <property type="entry name" value="P450"/>
</dbReference>
<dbReference type="RefSeq" id="XP_073355533.1">
    <property type="nucleotide sequence ID" value="XM_073499432.1"/>
</dbReference>
<dbReference type="Gene3D" id="1.10.630.10">
    <property type="entry name" value="Cytochrome P450"/>
    <property type="match status" value="1"/>
</dbReference>
<dbReference type="GeneID" id="141020554"/>
<evidence type="ECO:0000256" key="9">
    <source>
        <dbReference type="ARBA" id="ARBA00023004"/>
    </source>
</evidence>
<evidence type="ECO:0000256" key="5">
    <source>
        <dbReference type="ARBA" id="ARBA00022692"/>
    </source>
</evidence>
<dbReference type="InterPro" id="IPR017972">
    <property type="entry name" value="Cyt_P450_CS"/>
</dbReference>
<keyword evidence="8 13" id="KW-0560">Oxidoreductase</keyword>
<dbReference type="GO" id="GO:0020037">
    <property type="term" value="F:heme binding"/>
    <property type="evidence" value="ECO:0007669"/>
    <property type="project" value="InterPro"/>
</dbReference>
<keyword evidence="5" id="KW-0812">Transmembrane</keyword>
<organism evidence="14 15">
    <name type="scientific">Aegilops tauschii subsp. strangulata</name>
    <name type="common">Goatgrass</name>
    <dbReference type="NCBI Taxonomy" id="200361"/>
    <lineage>
        <taxon>Eukaryota</taxon>
        <taxon>Viridiplantae</taxon>
        <taxon>Streptophyta</taxon>
        <taxon>Embryophyta</taxon>
        <taxon>Tracheophyta</taxon>
        <taxon>Spermatophyta</taxon>
        <taxon>Magnoliopsida</taxon>
        <taxon>Liliopsida</taxon>
        <taxon>Poales</taxon>
        <taxon>Poaceae</taxon>
        <taxon>BOP clade</taxon>
        <taxon>Pooideae</taxon>
        <taxon>Triticodae</taxon>
        <taxon>Triticeae</taxon>
        <taxon>Triticinae</taxon>
        <taxon>Aegilops</taxon>
    </lineage>
</organism>
<evidence type="ECO:0000256" key="2">
    <source>
        <dbReference type="ARBA" id="ARBA00004167"/>
    </source>
</evidence>
<reference evidence="15" key="2">
    <citation type="journal article" date="2017" name="Nat. Plants">
        <title>The Aegilops tauschii genome reveals multiple impacts of transposons.</title>
        <authorList>
            <person name="Zhao G."/>
            <person name="Zou C."/>
            <person name="Li K."/>
            <person name="Wang K."/>
            <person name="Li T."/>
            <person name="Gao L."/>
            <person name="Zhang X."/>
            <person name="Wang H."/>
            <person name="Yang Z."/>
            <person name="Liu X."/>
            <person name="Jiang W."/>
            <person name="Mao L."/>
            <person name="Kong X."/>
            <person name="Jiao Y."/>
            <person name="Jia J."/>
        </authorList>
    </citation>
    <scope>NUCLEOTIDE SEQUENCE [LARGE SCALE GENOMIC DNA]</scope>
    <source>
        <strain evidence="15">cv. AL8/78</strain>
    </source>
</reference>
<evidence type="ECO:0000256" key="13">
    <source>
        <dbReference type="RuleBase" id="RU000461"/>
    </source>
</evidence>
<evidence type="ECO:0000256" key="6">
    <source>
        <dbReference type="ARBA" id="ARBA00022723"/>
    </source>
</evidence>
<reference evidence="14" key="3">
    <citation type="journal article" date="2017" name="Nature">
        <title>Genome sequence of the progenitor of the wheat D genome Aegilops tauschii.</title>
        <authorList>
            <person name="Luo M.C."/>
            <person name="Gu Y.Q."/>
            <person name="Puiu D."/>
            <person name="Wang H."/>
            <person name="Twardziok S.O."/>
            <person name="Deal K.R."/>
            <person name="Huo N."/>
            <person name="Zhu T."/>
            <person name="Wang L."/>
            <person name="Wang Y."/>
            <person name="McGuire P.E."/>
            <person name="Liu S."/>
            <person name="Long H."/>
            <person name="Ramasamy R.K."/>
            <person name="Rodriguez J.C."/>
            <person name="Van S.L."/>
            <person name="Yuan L."/>
            <person name="Wang Z."/>
            <person name="Xia Z."/>
            <person name="Xiao L."/>
            <person name="Anderson O.D."/>
            <person name="Ouyang S."/>
            <person name="Liang Y."/>
            <person name="Zimin A.V."/>
            <person name="Pertea G."/>
            <person name="Qi P."/>
            <person name="Bennetzen J.L."/>
            <person name="Dai X."/>
            <person name="Dawson M.W."/>
            <person name="Muller H.G."/>
            <person name="Kugler K."/>
            <person name="Rivarola-Duarte L."/>
            <person name="Spannagl M."/>
            <person name="Mayer K.F.X."/>
            <person name="Lu F.H."/>
            <person name="Bevan M.W."/>
            <person name="Leroy P."/>
            <person name="Li P."/>
            <person name="You F.M."/>
            <person name="Sun Q."/>
            <person name="Liu Z."/>
            <person name="Lyons E."/>
            <person name="Wicker T."/>
            <person name="Salzberg S.L."/>
            <person name="Devos K.M."/>
            <person name="Dvorak J."/>
        </authorList>
    </citation>
    <scope>NUCLEOTIDE SEQUENCE [LARGE SCALE GENOMIC DNA]</scope>
    <source>
        <strain evidence="14">cv. AL8/78</strain>
    </source>
</reference>
<keyword evidence="4 12" id="KW-0349">Heme</keyword>
<evidence type="ECO:0000256" key="7">
    <source>
        <dbReference type="ARBA" id="ARBA00022989"/>
    </source>
</evidence>
<evidence type="ECO:0000256" key="1">
    <source>
        <dbReference type="ARBA" id="ARBA00001971"/>
    </source>
</evidence>
<dbReference type="SUPFAM" id="SSF48264">
    <property type="entry name" value="Cytochrome P450"/>
    <property type="match status" value="1"/>
</dbReference>
<evidence type="ECO:0000313" key="15">
    <source>
        <dbReference type="Proteomes" id="UP000015105"/>
    </source>
</evidence>
<evidence type="ECO:0000256" key="4">
    <source>
        <dbReference type="ARBA" id="ARBA00022617"/>
    </source>
</evidence>
<dbReference type="AlphaFoldDB" id="A0A453M6J6"/>
<feature type="binding site" description="axial binding residue" evidence="12">
    <location>
        <position position="127"/>
    </location>
    <ligand>
        <name>heme</name>
        <dbReference type="ChEBI" id="CHEBI:30413"/>
    </ligand>
    <ligandPart>
        <name>Fe</name>
        <dbReference type="ChEBI" id="CHEBI:18248"/>
    </ligandPart>
</feature>
<keyword evidence="15" id="KW-1185">Reference proteome</keyword>